<dbReference type="Proteomes" id="UP000095673">
    <property type="component" value="Unassembled WGS sequence"/>
</dbReference>
<name>A0A173SZ17_9FIRM</name>
<dbReference type="OrthoDB" id="9804137at2"/>
<organism evidence="1 2">
    <name type="scientific">Agathobacter rectalis</name>
    <dbReference type="NCBI Taxonomy" id="39491"/>
    <lineage>
        <taxon>Bacteria</taxon>
        <taxon>Bacillati</taxon>
        <taxon>Bacillota</taxon>
        <taxon>Clostridia</taxon>
        <taxon>Lachnospirales</taxon>
        <taxon>Lachnospiraceae</taxon>
        <taxon>Agathobacter</taxon>
    </lineage>
</organism>
<reference evidence="1 2" key="1">
    <citation type="submission" date="2015-09" db="EMBL/GenBank/DDBJ databases">
        <authorList>
            <consortium name="Pathogen Informatics"/>
        </authorList>
    </citation>
    <scope>NUCLEOTIDE SEQUENCE [LARGE SCALE GENOMIC DNA]</scope>
    <source>
        <strain evidence="1 2">2789STDY5834968</strain>
    </source>
</reference>
<dbReference type="EMBL" id="CYXM01000005">
    <property type="protein sequence ID" value="CUM95772.1"/>
    <property type="molecule type" value="Genomic_DNA"/>
</dbReference>
<protein>
    <submittedName>
        <fullName evidence="1">Uncharacterized protein</fullName>
    </submittedName>
</protein>
<sequence>MATSSITKNFVISGKEQVEMFVNAIEESAKNRPVRTPVNVKFIETEDELREFMRFREKKAKEKLNANNG</sequence>
<evidence type="ECO:0000313" key="2">
    <source>
        <dbReference type="Proteomes" id="UP000095673"/>
    </source>
</evidence>
<dbReference type="RefSeq" id="WP_055195782.1">
    <property type="nucleotide sequence ID" value="NZ_CP143947.1"/>
</dbReference>
<gene>
    <name evidence="1" type="ORF">ERS852580_01320</name>
</gene>
<proteinExistence type="predicted"/>
<evidence type="ECO:0000313" key="1">
    <source>
        <dbReference type="EMBL" id="CUM95772.1"/>
    </source>
</evidence>
<accession>A0A173SZ17</accession>
<dbReference type="AlphaFoldDB" id="A0A173SZ17"/>